<dbReference type="EMBL" id="JADEXQ010000104">
    <property type="protein sequence ID" value="MBE9032432.1"/>
    <property type="molecule type" value="Genomic_DNA"/>
</dbReference>
<dbReference type="Pfam" id="PF00188">
    <property type="entry name" value="CAP"/>
    <property type="match status" value="1"/>
</dbReference>
<dbReference type="CDD" id="cd05379">
    <property type="entry name" value="CAP_bacterial"/>
    <property type="match status" value="1"/>
</dbReference>
<evidence type="ECO:0000259" key="3">
    <source>
        <dbReference type="Pfam" id="PF00188"/>
    </source>
</evidence>
<keyword evidence="5" id="KW-1185">Reference proteome</keyword>
<dbReference type="InterPro" id="IPR014044">
    <property type="entry name" value="CAP_dom"/>
</dbReference>
<dbReference type="RefSeq" id="WP_264327251.1">
    <property type="nucleotide sequence ID" value="NZ_JADEXQ010000104.1"/>
</dbReference>
<evidence type="ECO:0000313" key="5">
    <source>
        <dbReference type="Proteomes" id="UP000625316"/>
    </source>
</evidence>
<accession>A0A928Z5X1</accession>
<feature type="region of interest" description="Disordered" evidence="1">
    <location>
        <begin position="37"/>
        <end position="66"/>
    </location>
</feature>
<gene>
    <name evidence="4" type="ORF">IQ266_22090</name>
</gene>
<dbReference type="Proteomes" id="UP000625316">
    <property type="component" value="Unassembled WGS sequence"/>
</dbReference>
<evidence type="ECO:0000256" key="2">
    <source>
        <dbReference type="SAM" id="SignalP"/>
    </source>
</evidence>
<feature type="domain" description="SCP" evidence="3">
    <location>
        <begin position="97"/>
        <end position="201"/>
    </location>
</feature>
<name>A0A928Z5X1_9CYAN</name>
<dbReference type="SUPFAM" id="SSF55797">
    <property type="entry name" value="PR-1-like"/>
    <property type="match status" value="1"/>
</dbReference>
<dbReference type="InterPro" id="IPR035940">
    <property type="entry name" value="CAP_sf"/>
</dbReference>
<feature type="signal peptide" evidence="2">
    <location>
        <begin position="1"/>
        <end position="26"/>
    </location>
</feature>
<comment type="caution">
    <text evidence="4">The sequence shown here is derived from an EMBL/GenBank/DDBJ whole genome shotgun (WGS) entry which is preliminary data.</text>
</comment>
<feature type="chain" id="PRO_5037733993" evidence="2">
    <location>
        <begin position="27"/>
        <end position="233"/>
    </location>
</feature>
<dbReference type="Gene3D" id="3.40.33.10">
    <property type="entry name" value="CAP"/>
    <property type="match status" value="1"/>
</dbReference>
<keyword evidence="2" id="KW-0732">Signal</keyword>
<evidence type="ECO:0000313" key="4">
    <source>
        <dbReference type="EMBL" id="MBE9032432.1"/>
    </source>
</evidence>
<sequence length="233" mass="26135">MHKLLKPSTLGIATAIALVIAPNVNAAAILETTEPTRSPSIVTDEAAGRTSPEQDSVYDRHRGRNRHRQIQCNNRQILTAEACSGDEISAEERKLYRLVNQYRSKKGLPPIPLSTSLNKVANRHVRDLQNNFTHLTHAWSNCPYDSNRRSTFKCMWEAPQRLGTSYRGYGYENAYGSSSSKATAEGAFAGWLSSRPHNDVISNRGIWQDVRWNALGIGIYKGYAVLWFGKEKD</sequence>
<dbReference type="AlphaFoldDB" id="A0A928Z5X1"/>
<organism evidence="4 5">
    <name type="scientific">Romeriopsis navalis LEGE 11480</name>
    <dbReference type="NCBI Taxonomy" id="2777977"/>
    <lineage>
        <taxon>Bacteria</taxon>
        <taxon>Bacillati</taxon>
        <taxon>Cyanobacteriota</taxon>
        <taxon>Cyanophyceae</taxon>
        <taxon>Leptolyngbyales</taxon>
        <taxon>Leptolyngbyaceae</taxon>
        <taxon>Romeriopsis</taxon>
        <taxon>Romeriopsis navalis</taxon>
    </lineage>
</organism>
<evidence type="ECO:0000256" key="1">
    <source>
        <dbReference type="SAM" id="MobiDB-lite"/>
    </source>
</evidence>
<reference evidence="4" key="1">
    <citation type="submission" date="2020-10" db="EMBL/GenBank/DDBJ databases">
        <authorList>
            <person name="Castelo-Branco R."/>
            <person name="Eusebio N."/>
            <person name="Adriana R."/>
            <person name="Vieira A."/>
            <person name="Brugerolle De Fraissinette N."/>
            <person name="Rezende De Castro R."/>
            <person name="Schneider M.P."/>
            <person name="Vasconcelos V."/>
            <person name="Leao P.N."/>
        </authorList>
    </citation>
    <scope>NUCLEOTIDE SEQUENCE</scope>
    <source>
        <strain evidence="4">LEGE 11480</strain>
    </source>
</reference>
<proteinExistence type="predicted"/>
<protein>
    <submittedName>
        <fullName evidence="4">CAP domain-containing protein</fullName>
    </submittedName>
</protein>